<name>A3F4B0_TRIDB</name>
<dbReference type="EMBL" id="EF192064">
    <property type="protein sequence ID" value="ABN50038.1"/>
    <property type="molecule type" value="mRNA"/>
</dbReference>
<reference evidence="1" key="1">
    <citation type="journal article" date="2008" name="Curr. Sci.">
        <title>A cDNA-AFLP approach to look for differentially expressed gene fragments in dioecious pointed gourd (Trichosanthes dioica Roxb.) for understanding sex expression.</title>
        <authorList>
            <person name="Roy S.K."/>
            <person name="Gangopadhyay G."/>
            <person name="Ghose K."/>
            <person name="Dey S."/>
            <person name="Basu D."/>
            <person name="Mukherjee K.K."/>
        </authorList>
    </citation>
    <scope>NUCLEOTIDE SEQUENCE</scope>
</reference>
<sequence>VNVDEKRHRIALGMKRSYIGESNELCTNLEKEHEDVTNDDNFIGDTRSSMLLDGSSTMFQTMDDELVR</sequence>
<dbReference type="AlphaFoldDB" id="A3F4B0"/>
<proteinExistence type="evidence at transcript level"/>
<protein>
    <submittedName>
        <fullName evidence="1">Putative pre-rRNA processing protein</fullName>
    </submittedName>
</protein>
<feature type="non-terminal residue" evidence="1">
    <location>
        <position position="1"/>
    </location>
</feature>
<accession>A3F4B0</accession>
<organism evidence="1">
    <name type="scientific">Trichosanthes dioica</name>
    <name type="common">Pointed gourd</name>
    <dbReference type="NCBI Taxonomy" id="320667"/>
    <lineage>
        <taxon>Eukaryota</taxon>
        <taxon>Viridiplantae</taxon>
        <taxon>Streptophyta</taxon>
        <taxon>Embryophyta</taxon>
        <taxon>Tracheophyta</taxon>
        <taxon>Spermatophyta</taxon>
        <taxon>Magnoliopsida</taxon>
        <taxon>eudicotyledons</taxon>
        <taxon>Gunneridae</taxon>
        <taxon>Pentapetalae</taxon>
        <taxon>rosids</taxon>
        <taxon>fabids</taxon>
        <taxon>Cucurbitales</taxon>
        <taxon>Cucurbitaceae</taxon>
        <taxon>Sicyoeae</taxon>
        <taxon>Trichosanthes</taxon>
    </lineage>
</organism>
<evidence type="ECO:0000313" key="1">
    <source>
        <dbReference type="EMBL" id="ABN50038.1"/>
    </source>
</evidence>
<feature type="non-terminal residue" evidence="1">
    <location>
        <position position="68"/>
    </location>
</feature>